<evidence type="ECO:0000313" key="2">
    <source>
        <dbReference type="Proteomes" id="UP000001861"/>
    </source>
</evidence>
<gene>
    <name evidence="1" type="ORF">CC1G_10424</name>
</gene>
<name>A8PAR8_COPC7</name>
<comment type="caution">
    <text evidence="1">The sequence shown here is derived from an EMBL/GenBank/DDBJ whole genome shotgun (WGS) entry which is preliminary data.</text>
</comment>
<reference evidence="1 2" key="1">
    <citation type="journal article" date="2010" name="Proc. Natl. Acad. Sci. U.S.A.">
        <title>Insights into evolution of multicellular fungi from the assembled chromosomes of the mushroom Coprinopsis cinerea (Coprinus cinereus).</title>
        <authorList>
            <person name="Stajich J.E."/>
            <person name="Wilke S.K."/>
            <person name="Ahren D."/>
            <person name="Au C.H."/>
            <person name="Birren B.W."/>
            <person name="Borodovsky M."/>
            <person name="Burns C."/>
            <person name="Canback B."/>
            <person name="Casselton L.A."/>
            <person name="Cheng C.K."/>
            <person name="Deng J."/>
            <person name="Dietrich F.S."/>
            <person name="Fargo D.C."/>
            <person name="Farman M.L."/>
            <person name="Gathman A.C."/>
            <person name="Goldberg J."/>
            <person name="Guigo R."/>
            <person name="Hoegger P.J."/>
            <person name="Hooker J.B."/>
            <person name="Huggins A."/>
            <person name="James T.Y."/>
            <person name="Kamada T."/>
            <person name="Kilaru S."/>
            <person name="Kodira C."/>
            <person name="Kues U."/>
            <person name="Kupfer D."/>
            <person name="Kwan H.S."/>
            <person name="Lomsadze A."/>
            <person name="Li W."/>
            <person name="Lilly W.W."/>
            <person name="Ma L.J."/>
            <person name="Mackey A.J."/>
            <person name="Manning G."/>
            <person name="Martin F."/>
            <person name="Muraguchi H."/>
            <person name="Natvig D.O."/>
            <person name="Palmerini H."/>
            <person name="Ramesh M.A."/>
            <person name="Rehmeyer C.J."/>
            <person name="Roe B.A."/>
            <person name="Shenoy N."/>
            <person name="Stanke M."/>
            <person name="Ter-Hovhannisyan V."/>
            <person name="Tunlid A."/>
            <person name="Velagapudi R."/>
            <person name="Vision T.J."/>
            <person name="Zeng Q."/>
            <person name="Zolan M.E."/>
            <person name="Pukkila P.J."/>
        </authorList>
    </citation>
    <scope>NUCLEOTIDE SEQUENCE [LARGE SCALE GENOMIC DNA]</scope>
    <source>
        <strain evidence="2">Okayama-7 / 130 / ATCC MYA-4618 / FGSC 9003</strain>
    </source>
</reference>
<organism evidence="1 2">
    <name type="scientific">Coprinopsis cinerea (strain Okayama-7 / 130 / ATCC MYA-4618 / FGSC 9003)</name>
    <name type="common">Inky cap fungus</name>
    <name type="synonym">Hormographiella aspergillata</name>
    <dbReference type="NCBI Taxonomy" id="240176"/>
    <lineage>
        <taxon>Eukaryota</taxon>
        <taxon>Fungi</taxon>
        <taxon>Dikarya</taxon>
        <taxon>Basidiomycota</taxon>
        <taxon>Agaricomycotina</taxon>
        <taxon>Agaricomycetes</taxon>
        <taxon>Agaricomycetidae</taxon>
        <taxon>Agaricales</taxon>
        <taxon>Agaricineae</taxon>
        <taxon>Psathyrellaceae</taxon>
        <taxon>Coprinopsis</taxon>
    </lineage>
</organism>
<dbReference type="Proteomes" id="UP000001861">
    <property type="component" value="Unassembled WGS sequence"/>
</dbReference>
<proteinExistence type="predicted"/>
<dbReference type="KEGG" id="cci:CC1G_10424"/>
<accession>A8PAR8</accession>
<dbReference type="RefSeq" id="XP_001840040.2">
    <property type="nucleotide sequence ID" value="XM_001839988.2"/>
</dbReference>
<dbReference type="VEuPathDB" id="FungiDB:CC1G_10424"/>
<evidence type="ECO:0000313" key="1">
    <source>
        <dbReference type="EMBL" id="EAU81821.2"/>
    </source>
</evidence>
<dbReference type="GeneID" id="6016663"/>
<dbReference type="AlphaFoldDB" id="A8PAR8"/>
<dbReference type="EMBL" id="AACS02000002">
    <property type="protein sequence ID" value="EAU81821.2"/>
    <property type="molecule type" value="Genomic_DNA"/>
</dbReference>
<dbReference type="HOGENOM" id="CLU_1170590_0_0_1"/>
<sequence>MNRTLSSSLSQSPPHSPILPSQELDIDIVDLEELNFAIQIEARMDFWATWVGNIEEFRKEVNCGSPLCSVKCAPLETHMSCSACFYDPSRYPSNCGLRDLYLRDLLRSQAGLSPGQVERFMPAYKRFKQVALNETTPTSCLAGLDGNLFGLLSRARDELTDLRQSLAPIPHNSRSPLSKLEVTLAKARKENAQVACNSLRARLQWVTLSHLIEDLKNTAEDTSRDASLVLKDLVSRLERFSSLTLLFDSDEIQAADNFYDFL</sequence>
<dbReference type="InParanoid" id="A8PAR8"/>
<keyword evidence="2" id="KW-1185">Reference proteome</keyword>
<protein>
    <submittedName>
        <fullName evidence="1">Uncharacterized protein</fullName>
    </submittedName>
</protein>